<keyword evidence="2" id="KW-0472">Membrane</keyword>
<keyword evidence="2" id="KW-1133">Transmembrane helix</keyword>
<evidence type="ECO:0000256" key="2">
    <source>
        <dbReference type="SAM" id="Phobius"/>
    </source>
</evidence>
<feature type="region of interest" description="Disordered" evidence="1">
    <location>
        <begin position="1"/>
        <end position="73"/>
    </location>
</feature>
<dbReference type="EMBL" id="JAULSR010000001">
    <property type="protein sequence ID" value="KAK0637032.1"/>
    <property type="molecule type" value="Genomic_DNA"/>
</dbReference>
<feature type="region of interest" description="Disordered" evidence="1">
    <location>
        <begin position="182"/>
        <end position="226"/>
    </location>
</feature>
<feature type="compositionally biased region" description="Basic and acidic residues" evidence="1">
    <location>
        <begin position="55"/>
        <end position="73"/>
    </location>
</feature>
<feature type="transmembrane region" description="Helical" evidence="2">
    <location>
        <begin position="287"/>
        <end position="306"/>
    </location>
</feature>
<evidence type="ECO:0000313" key="4">
    <source>
        <dbReference type="Proteomes" id="UP001174934"/>
    </source>
</evidence>
<dbReference type="Proteomes" id="UP001174934">
    <property type="component" value="Unassembled WGS sequence"/>
</dbReference>
<reference evidence="3" key="1">
    <citation type="submission" date="2023-06" db="EMBL/GenBank/DDBJ databases">
        <title>Genome-scale phylogeny and comparative genomics of the fungal order Sordariales.</title>
        <authorList>
            <consortium name="Lawrence Berkeley National Laboratory"/>
            <person name="Hensen N."/>
            <person name="Bonometti L."/>
            <person name="Westerberg I."/>
            <person name="Brannstrom I.O."/>
            <person name="Guillou S."/>
            <person name="Cros-Aarteil S."/>
            <person name="Calhoun S."/>
            <person name="Haridas S."/>
            <person name="Kuo A."/>
            <person name="Mondo S."/>
            <person name="Pangilinan J."/>
            <person name="Riley R."/>
            <person name="LaButti K."/>
            <person name="Andreopoulos B."/>
            <person name="Lipzen A."/>
            <person name="Chen C."/>
            <person name="Yanf M."/>
            <person name="Daum C."/>
            <person name="Ng V."/>
            <person name="Clum A."/>
            <person name="Steindorff A."/>
            <person name="Ohm R."/>
            <person name="Martin F."/>
            <person name="Silar P."/>
            <person name="Natvig D."/>
            <person name="Lalanne C."/>
            <person name="Gautier V."/>
            <person name="Ament-velasquez S.L."/>
            <person name="Kruys A."/>
            <person name="Hutchinson M.I."/>
            <person name="Powell A.J."/>
            <person name="Barry K."/>
            <person name="Miller A.N."/>
            <person name="Grigoriev I.V."/>
            <person name="Debuchy R."/>
            <person name="Gladieux P."/>
            <person name="Thoren M.H."/>
            <person name="Johannesson H."/>
        </authorList>
    </citation>
    <scope>NUCLEOTIDE SEQUENCE</scope>
    <source>
        <strain evidence="3">SMH3391-2</strain>
    </source>
</reference>
<keyword evidence="4" id="KW-1185">Reference proteome</keyword>
<proteinExistence type="predicted"/>
<feature type="transmembrane region" description="Helical" evidence="2">
    <location>
        <begin position="257"/>
        <end position="275"/>
    </location>
</feature>
<evidence type="ECO:0000313" key="3">
    <source>
        <dbReference type="EMBL" id="KAK0637032.1"/>
    </source>
</evidence>
<gene>
    <name evidence="3" type="ORF">B0T17DRAFT_504414</name>
</gene>
<accession>A0AA39XPI7</accession>
<organism evidence="3 4">
    <name type="scientific">Bombardia bombarda</name>
    <dbReference type="NCBI Taxonomy" id="252184"/>
    <lineage>
        <taxon>Eukaryota</taxon>
        <taxon>Fungi</taxon>
        <taxon>Dikarya</taxon>
        <taxon>Ascomycota</taxon>
        <taxon>Pezizomycotina</taxon>
        <taxon>Sordariomycetes</taxon>
        <taxon>Sordariomycetidae</taxon>
        <taxon>Sordariales</taxon>
        <taxon>Lasiosphaeriaceae</taxon>
        <taxon>Bombardia</taxon>
    </lineage>
</organism>
<dbReference type="AlphaFoldDB" id="A0AA39XPI7"/>
<protein>
    <submittedName>
        <fullName evidence="3">Uncharacterized protein</fullName>
    </submittedName>
</protein>
<keyword evidence="2" id="KW-0812">Transmembrane</keyword>
<feature type="transmembrane region" description="Helical" evidence="2">
    <location>
        <begin position="349"/>
        <end position="369"/>
    </location>
</feature>
<name>A0AA39XPI7_9PEZI</name>
<feature type="compositionally biased region" description="Low complexity" evidence="1">
    <location>
        <begin position="15"/>
        <end position="31"/>
    </location>
</feature>
<sequence>MSAFSRPASRPPGTRPGTRPSRGTTTAPTATLRQELPGDWVTRSPAGPSGKPHYHWRELPKDYPRPMDPKVKREMEIRKRTDDAFWKLIAERKAKKEAEEKRKAAEALMPKKDHTNSALIAWEKREELGGYFPPHEQPGNPRWAQYSLDGIIRFFGDDIPYVQKGHNGAPDRVFPAPPSVHIRPPQTPSKSPPSVLWTTPNMMPPESPDEMDWTPTRPSPPKPETPAQAVVELLPADADTAAAAAAAAEPKPKQAEYPWGLLFTYVFYIISLLIWTPSSLWGECVRLLVFFILYHGIQIHDAIIAFNKWWGDILDNIVTKICEAIDWVIGPIYKRIRNEELEQFIVEEAMPALGAVFVVFIGMSICYTYKLTRWSWRKLPTAAEWMWSRVGAN</sequence>
<comment type="caution">
    <text evidence="3">The sequence shown here is derived from an EMBL/GenBank/DDBJ whole genome shotgun (WGS) entry which is preliminary data.</text>
</comment>
<evidence type="ECO:0000256" key="1">
    <source>
        <dbReference type="SAM" id="MobiDB-lite"/>
    </source>
</evidence>